<dbReference type="EMBL" id="CP031611">
    <property type="protein sequence ID" value="AXP08947.1"/>
    <property type="molecule type" value="Genomic_DNA"/>
</dbReference>
<evidence type="ECO:0000313" key="3">
    <source>
        <dbReference type="Proteomes" id="UP000093205"/>
    </source>
</evidence>
<evidence type="ECO:0000313" key="4">
    <source>
        <dbReference type="Proteomes" id="UP000286095"/>
    </source>
</evidence>
<dbReference type="EMBL" id="QURW01000013">
    <property type="protein sequence ID" value="RQD86940.1"/>
    <property type="molecule type" value="Genomic_DNA"/>
</dbReference>
<dbReference type="Proteomes" id="UP000093205">
    <property type="component" value="Chromosome"/>
</dbReference>
<dbReference type="KEGG" id="chw:A2J15_004400"/>
<name>A0A424YZR0_9BACT</name>
<accession>A0A424YZR0</accession>
<evidence type="ECO:0000313" key="1">
    <source>
        <dbReference type="EMBL" id="AXP08947.1"/>
    </source>
</evidence>
<dbReference type="STRING" id="1813019.A2J15_06080"/>
<gene>
    <name evidence="1" type="ORF">A2J15_004400</name>
    <name evidence="2" type="ORF">DZD40_05535</name>
</gene>
<dbReference type="AlphaFoldDB" id="A0A424YZR0"/>
<sequence>MSKISFYCFICIVLSNLGASEPVFDYMYEFVLKKDERASVQIQEKGYEDQVQNFDFYWTLFDNTNIIVHSKFRKYPRQFVMSLRRNLDWVSQTLIPDYTNPHIDRARLILEFDSYNKGLATFKVYIEDKESRLMVEFLDPRKKALKNPPSNNQVVPMIDFNQLQVKPLTRRENNNSNE</sequence>
<protein>
    <submittedName>
        <fullName evidence="2">Exporting protein</fullName>
    </submittedName>
</protein>
<evidence type="ECO:0000313" key="2">
    <source>
        <dbReference type="EMBL" id="RQD86940.1"/>
    </source>
</evidence>
<proteinExistence type="predicted"/>
<reference evidence="3 4" key="1">
    <citation type="submission" date="2018-08" db="EMBL/GenBank/DDBJ databases">
        <title>Survival mechanisms of Campylobacter hepaticus identified by genomic analysis and comparative transcriptomic analysis of in vivo and in vitro derived bacteria.</title>
        <authorList>
            <person name="Van T.T.H."/>
            <person name="Moore R.J."/>
        </authorList>
    </citation>
    <scope>NUCLEOTIDE SEQUENCE [LARGE SCALE GENOMIC DNA]</scope>
    <source>
        <strain evidence="2 4">54L</strain>
        <strain evidence="1 3">HV10</strain>
    </source>
</reference>
<dbReference type="RefSeq" id="WP_066777078.1">
    <property type="nucleotide sequence ID" value="NZ_CBCSFE010000011.1"/>
</dbReference>
<dbReference type="Proteomes" id="UP000286095">
    <property type="component" value="Unassembled WGS sequence"/>
</dbReference>
<organism evidence="2 4">
    <name type="scientific">Campylobacter hepaticus</name>
    <dbReference type="NCBI Taxonomy" id="1813019"/>
    <lineage>
        <taxon>Bacteria</taxon>
        <taxon>Pseudomonadati</taxon>
        <taxon>Campylobacterota</taxon>
        <taxon>Epsilonproteobacteria</taxon>
        <taxon>Campylobacterales</taxon>
        <taxon>Campylobacteraceae</taxon>
        <taxon>Campylobacter</taxon>
    </lineage>
</organism>
<dbReference type="OrthoDB" id="5359819at2"/>
<dbReference type="GeneID" id="44004756"/>
<keyword evidence="3" id="KW-1185">Reference proteome</keyword>